<protein>
    <submittedName>
        <fullName evidence="2">Uncharacterized protein</fullName>
    </submittedName>
</protein>
<proteinExistence type="predicted"/>
<comment type="caution">
    <text evidence="2">The sequence shown here is derived from an EMBL/GenBank/DDBJ whole genome shotgun (WGS) entry which is preliminary data.</text>
</comment>
<evidence type="ECO:0000256" key="1">
    <source>
        <dbReference type="SAM" id="MobiDB-lite"/>
    </source>
</evidence>
<dbReference type="Proteomes" id="UP000239209">
    <property type="component" value="Unassembled WGS sequence"/>
</dbReference>
<dbReference type="AlphaFoldDB" id="A0A2T0RTY8"/>
<name>A0A2T0RTY8_9ACTN</name>
<gene>
    <name evidence="2" type="ORF">CLV70_11369</name>
</gene>
<organism evidence="2 3">
    <name type="scientific">Pseudosporangium ferrugineum</name>
    <dbReference type="NCBI Taxonomy" id="439699"/>
    <lineage>
        <taxon>Bacteria</taxon>
        <taxon>Bacillati</taxon>
        <taxon>Actinomycetota</taxon>
        <taxon>Actinomycetes</taxon>
        <taxon>Micromonosporales</taxon>
        <taxon>Micromonosporaceae</taxon>
        <taxon>Pseudosporangium</taxon>
    </lineage>
</organism>
<accession>A0A2T0RTY8</accession>
<dbReference type="EMBL" id="PVZG01000013">
    <property type="protein sequence ID" value="PRY24631.1"/>
    <property type="molecule type" value="Genomic_DNA"/>
</dbReference>
<keyword evidence="3" id="KW-1185">Reference proteome</keyword>
<feature type="region of interest" description="Disordered" evidence="1">
    <location>
        <begin position="1"/>
        <end position="128"/>
    </location>
</feature>
<reference evidence="2 3" key="1">
    <citation type="submission" date="2018-03" db="EMBL/GenBank/DDBJ databases">
        <title>Genomic Encyclopedia of Archaeal and Bacterial Type Strains, Phase II (KMG-II): from individual species to whole genera.</title>
        <authorList>
            <person name="Goeker M."/>
        </authorList>
    </citation>
    <scope>NUCLEOTIDE SEQUENCE [LARGE SCALE GENOMIC DNA]</scope>
    <source>
        <strain evidence="2 3">DSM 45348</strain>
    </source>
</reference>
<sequence>MMSAPRAAANPGLPPPRTGNPATMSDYDTEAVRDVPSNTRPDRGDDDPGLSSTIAAGTDPEQLRNGGPPPADGGIMTTTGGTAGPNSFRPRARHGEGVAPTTMGDATTGALDPADNTYTSDASSTAVD</sequence>
<evidence type="ECO:0000313" key="2">
    <source>
        <dbReference type="EMBL" id="PRY24631.1"/>
    </source>
</evidence>
<feature type="compositionally biased region" description="Polar residues" evidence="1">
    <location>
        <begin position="116"/>
        <end position="128"/>
    </location>
</feature>
<evidence type="ECO:0000313" key="3">
    <source>
        <dbReference type="Proteomes" id="UP000239209"/>
    </source>
</evidence>